<dbReference type="Pfam" id="PF22974">
    <property type="entry name" value="DUF7029"/>
    <property type="match status" value="1"/>
</dbReference>
<feature type="domain" description="DUF7223" evidence="3">
    <location>
        <begin position="191"/>
        <end position="437"/>
    </location>
</feature>
<dbReference type="InterPro" id="IPR055647">
    <property type="entry name" value="DUF7223"/>
</dbReference>
<name>A0ABR4H053_9EURO</name>
<feature type="compositionally biased region" description="Acidic residues" evidence="1">
    <location>
        <begin position="481"/>
        <end position="496"/>
    </location>
</feature>
<protein>
    <submittedName>
        <fullName evidence="4">Uncharacterized protein</fullName>
    </submittedName>
</protein>
<dbReference type="EMBL" id="JBFXLT010000116">
    <property type="protein sequence ID" value="KAL2808272.1"/>
    <property type="molecule type" value="Genomic_DNA"/>
</dbReference>
<proteinExistence type="predicted"/>
<feature type="region of interest" description="Disordered" evidence="1">
    <location>
        <begin position="481"/>
        <end position="500"/>
    </location>
</feature>
<evidence type="ECO:0000256" key="1">
    <source>
        <dbReference type="SAM" id="MobiDB-lite"/>
    </source>
</evidence>
<dbReference type="Proteomes" id="UP001610334">
    <property type="component" value="Unassembled WGS sequence"/>
</dbReference>
<evidence type="ECO:0000259" key="3">
    <source>
        <dbReference type="Pfam" id="PF23865"/>
    </source>
</evidence>
<organism evidence="4 5">
    <name type="scientific">Aspergillus granulosus</name>
    <dbReference type="NCBI Taxonomy" id="176169"/>
    <lineage>
        <taxon>Eukaryota</taxon>
        <taxon>Fungi</taxon>
        <taxon>Dikarya</taxon>
        <taxon>Ascomycota</taxon>
        <taxon>Pezizomycotina</taxon>
        <taxon>Eurotiomycetes</taxon>
        <taxon>Eurotiomycetidae</taxon>
        <taxon>Eurotiales</taxon>
        <taxon>Aspergillaceae</taxon>
        <taxon>Aspergillus</taxon>
        <taxon>Aspergillus subgen. Nidulantes</taxon>
    </lineage>
</organism>
<keyword evidence="5" id="KW-1185">Reference proteome</keyword>
<dbReference type="InterPro" id="IPR054293">
    <property type="entry name" value="DUF7029"/>
</dbReference>
<evidence type="ECO:0000259" key="2">
    <source>
        <dbReference type="Pfam" id="PF22974"/>
    </source>
</evidence>
<gene>
    <name evidence="4" type="ORF">BJX63DRAFT_436259</name>
</gene>
<reference evidence="4 5" key="1">
    <citation type="submission" date="2024-07" db="EMBL/GenBank/DDBJ databases">
        <title>Section-level genome sequencing and comparative genomics of Aspergillus sections Usti and Cavernicolus.</title>
        <authorList>
            <consortium name="Lawrence Berkeley National Laboratory"/>
            <person name="Nybo J.L."/>
            <person name="Vesth T.C."/>
            <person name="Theobald S."/>
            <person name="Frisvad J.C."/>
            <person name="Larsen T.O."/>
            <person name="Kjaerboelling I."/>
            <person name="Rothschild-Mancinelli K."/>
            <person name="Lyhne E.K."/>
            <person name="Kogle M.E."/>
            <person name="Barry K."/>
            <person name="Clum A."/>
            <person name="Na H."/>
            <person name="Ledsgaard L."/>
            <person name="Lin J."/>
            <person name="Lipzen A."/>
            <person name="Kuo A."/>
            <person name="Riley R."/>
            <person name="Mondo S."/>
            <person name="Labutti K."/>
            <person name="Haridas S."/>
            <person name="Pangalinan J."/>
            <person name="Salamov A.A."/>
            <person name="Simmons B.A."/>
            <person name="Magnuson J.K."/>
            <person name="Chen J."/>
            <person name="Drula E."/>
            <person name="Henrissat B."/>
            <person name="Wiebenga A."/>
            <person name="Lubbers R.J."/>
            <person name="Gomes A.C."/>
            <person name="Makela M.R."/>
            <person name="Stajich J."/>
            <person name="Grigoriev I.V."/>
            <person name="Mortensen U.H."/>
            <person name="De Vries R.P."/>
            <person name="Baker S.E."/>
            <person name="Andersen M.R."/>
        </authorList>
    </citation>
    <scope>NUCLEOTIDE SEQUENCE [LARGE SCALE GENOMIC DNA]</scope>
    <source>
        <strain evidence="4 5">CBS 588.65</strain>
    </source>
</reference>
<dbReference type="Pfam" id="PF23865">
    <property type="entry name" value="DUF7223"/>
    <property type="match status" value="1"/>
</dbReference>
<comment type="caution">
    <text evidence="4">The sequence shown here is derived from an EMBL/GenBank/DDBJ whole genome shotgun (WGS) entry which is preliminary data.</text>
</comment>
<feature type="domain" description="DUF7029" evidence="2">
    <location>
        <begin position="57"/>
        <end position="158"/>
    </location>
</feature>
<accession>A0ABR4H053</accession>
<evidence type="ECO:0000313" key="4">
    <source>
        <dbReference type="EMBL" id="KAL2808272.1"/>
    </source>
</evidence>
<sequence length="855" mass="95865">MSELIRVPRHIWDSGATAKRDDSAGSIALSDHEEFMWASTDEPGHKAVVVSMVAYSRQNERILDMDKFAFALAEASCNAEDMFLKFKHKLIYHAAKIAWQWVNYNDLRSFVLVPSWEGCGADKSHDPWVVTRVTFDDNAQKVNLEATQSSWKKVMNTFVLDFGEVVLGSDRGDDRKRDIIPDLDAKFRLDVGATLPQQIFQWQVSRGVLNASVTANCNDCGTSGTLVFAGHVEASLSFSGFEVDKFEISVRPEGVQAHVGLSLDFLGHLDYPKLVKPAQEFELLEIPVSGWNIRGIFEFGPRILLNAGYSIDYIEGVASVSTGITARIPDSAIAKLDLLAEDSVEVSGWAPVIETDPLEAQAQVNAQATLYTEIALSVSLTVLDDNGFGVDIALKVPEVTVTASAGGDINGFCEGDPDPWGIMVEATVGANLALEGWKELDGDKDELFGVDLFDKDDLYVFPQFCFSFGGLSDNFCLAEESLEEEDDDDDDEDDDDRSPNKRAIDIIDHRLFPRQNSDRQNRTVRLACDNVKKAAEHPIQLLDYPRPANIRLDTDVPIAKPTVPCWKSEKNCPIKNATVTIITTDLEERAIVEEQNRDWFVTEKEKRWDSEHIYEGNWIAKYIGHFATVGGWVTPTGVGCHEDLLNLLNATPPANNPKPNETEDVPNKVSKALMQHLGTTATFKERMAILQSIQNNLKFRIFNKDPLVPYFEQDQDNSDIPYENTHGRRSCDLARIVSTCRYMDNDKILPRMKTTVLGIEGVLRAMDADPAIPKPKADFSYEQEHKVFFEKIWTEGLAHARTSLQTYARWLKGQSGAEEELGDDIWLEILELADGDEEVLREYCPDRPLEEWLRN</sequence>
<evidence type="ECO:0000313" key="5">
    <source>
        <dbReference type="Proteomes" id="UP001610334"/>
    </source>
</evidence>